<feature type="compositionally biased region" description="Polar residues" evidence="1">
    <location>
        <begin position="101"/>
        <end position="111"/>
    </location>
</feature>
<feature type="region of interest" description="Disordered" evidence="1">
    <location>
        <begin position="86"/>
        <end position="137"/>
    </location>
</feature>
<feature type="region of interest" description="Disordered" evidence="1">
    <location>
        <begin position="1"/>
        <end position="64"/>
    </location>
</feature>
<reference evidence="2" key="1">
    <citation type="submission" date="2018-11" db="EMBL/GenBank/DDBJ databases">
        <authorList>
            <person name="Grassa J C."/>
        </authorList>
    </citation>
    <scope>NUCLEOTIDE SEQUENCE [LARGE SCALE GENOMIC DNA]</scope>
</reference>
<evidence type="ECO:0000256" key="1">
    <source>
        <dbReference type="SAM" id="MobiDB-lite"/>
    </source>
</evidence>
<dbReference type="Proteomes" id="UP000596661">
    <property type="component" value="Chromosome 9"/>
</dbReference>
<evidence type="ECO:0000313" key="3">
    <source>
        <dbReference type="Proteomes" id="UP000596661"/>
    </source>
</evidence>
<name>A0A803QD22_CANSA</name>
<accession>A0A803QD22</accession>
<protein>
    <submittedName>
        <fullName evidence="2">Uncharacterized protein</fullName>
    </submittedName>
</protein>
<dbReference type="EnsemblPlants" id="evm.model.09.1000">
    <property type="protein sequence ID" value="cds.evm.model.09.1000"/>
    <property type="gene ID" value="evm.TU.09.1000"/>
</dbReference>
<dbReference type="EMBL" id="UZAU01000745">
    <property type="status" value="NOT_ANNOTATED_CDS"/>
    <property type="molecule type" value="Genomic_DNA"/>
</dbReference>
<proteinExistence type="predicted"/>
<dbReference type="Gramene" id="evm.model.09.1000">
    <property type="protein sequence ID" value="cds.evm.model.09.1000"/>
    <property type="gene ID" value="evm.TU.09.1000"/>
</dbReference>
<sequence length="137" mass="15569">MAGNGENIDAPHEETTYRLGKELIGSRRPFNSQSNWTTRPKRTQTEGGPSLFPIPVGENGTYDPTRYIPIVELENRQLRRRLEEANRRNAELECEAAAARTTQENDTQNQPDPGERAPRGRPRNSQTRWQETAQGNP</sequence>
<reference evidence="2" key="2">
    <citation type="submission" date="2021-03" db="UniProtKB">
        <authorList>
            <consortium name="EnsemblPlants"/>
        </authorList>
    </citation>
    <scope>IDENTIFICATION</scope>
</reference>
<keyword evidence="3" id="KW-1185">Reference proteome</keyword>
<evidence type="ECO:0000313" key="2">
    <source>
        <dbReference type="EnsemblPlants" id="cds.evm.model.09.1000"/>
    </source>
</evidence>
<feature type="compositionally biased region" description="Polar residues" evidence="1">
    <location>
        <begin position="29"/>
        <end position="38"/>
    </location>
</feature>
<feature type="compositionally biased region" description="Polar residues" evidence="1">
    <location>
        <begin position="123"/>
        <end position="137"/>
    </location>
</feature>
<dbReference type="AlphaFoldDB" id="A0A803QD22"/>
<organism evidence="2 3">
    <name type="scientific">Cannabis sativa</name>
    <name type="common">Hemp</name>
    <name type="synonym">Marijuana</name>
    <dbReference type="NCBI Taxonomy" id="3483"/>
    <lineage>
        <taxon>Eukaryota</taxon>
        <taxon>Viridiplantae</taxon>
        <taxon>Streptophyta</taxon>
        <taxon>Embryophyta</taxon>
        <taxon>Tracheophyta</taxon>
        <taxon>Spermatophyta</taxon>
        <taxon>Magnoliopsida</taxon>
        <taxon>eudicotyledons</taxon>
        <taxon>Gunneridae</taxon>
        <taxon>Pentapetalae</taxon>
        <taxon>rosids</taxon>
        <taxon>fabids</taxon>
        <taxon>Rosales</taxon>
        <taxon>Cannabaceae</taxon>
        <taxon>Cannabis</taxon>
    </lineage>
</organism>
<feature type="compositionally biased region" description="Basic and acidic residues" evidence="1">
    <location>
        <begin position="9"/>
        <end position="25"/>
    </location>
</feature>